<protein>
    <recommendedName>
        <fullName evidence="5">Pentatricopeptide repeat-containing protein</fullName>
    </recommendedName>
</protein>
<keyword evidence="1" id="KW-0677">Repeat</keyword>
<dbReference type="GO" id="GO:0003723">
    <property type="term" value="F:RNA binding"/>
    <property type="evidence" value="ECO:0007669"/>
    <property type="project" value="InterPro"/>
</dbReference>
<proteinExistence type="predicted"/>
<dbReference type="PANTHER" id="PTHR47926:SF511">
    <property type="entry name" value="PENTATRICOPEPTIDE REPEAT-CONTAINING PROTEIN"/>
    <property type="match status" value="1"/>
</dbReference>
<dbReference type="GO" id="GO:0009451">
    <property type="term" value="P:RNA modification"/>
    <property type="evidence" value="ECO:0007669"/>
    <property type="project" value="InterPro"/>
</dbReference>
<reference evidence="3 4" key="1">
    <citation type="submission" date="2020-02" db="EMBL/GenBank/DDBJ databases">
        <authorList>
            <person name="Ma Q."/>
            <person name="Huang Y."/>
            <person name="Song X."/>
            <person name="Pei D."/>
        </authorList>
    </citation>
    <scope>NUCLEOTIDE SEQUENCE [LARGE SCALE GENOMIC DNA]</scope>
    <source>
        <strain evidence="3">Sxm20200214</strain>
        <tissue evidence="3">Leaf</tissue>
    </source>
</reference>
<dbReference type="Proteomes" id="UP000886595">
    <property type="component" value="Unassembled WGS sequence"/>
</dbReference>
<dbReference type="InterPro" id="IPR046960">
    <property type="entry name" value="PPR_At4g14850-like_plant"/>
</dbReference>
<dbReference type="OrthoDB" id="607373at2759"/>
<dbReference type="Pfam" id="PF13041">
    <property type="entry name" value="PPR_2"/>
    <property type="match status" value="1"/>
</dbReference>
<dbReference type="PROSITE" id="PS51375">
    <property type="entry name" value="PPR"/>
    <property type="match status" value="1"/>
</dbReference>
<evidence type="ECO:0000256" key="2">
    <source>
        <dbReference type="PROSITE-ProRule" id="PRU00708"/>
    </source>
</evidence>
<dbReference type="InterPro" id="IPR002885">
    <property type="entry name" value="PPR_rpt"/>
</dbReference>
<feature type="repeat" description="PPR" evidence="2">
    <location>
        <begin position="35"/>
        <end position="69"/>
    </location>
</feature>
<sequence length="83" mass="9213">MLDNVYVGSALIDMYCKCKCIDYAKTAFDGMKQKNVVSWTAMVVGYGQTGRAEEAVKMLVEMQRSGIQPDHYTLGQAISRVPT</sequence>
<name>A0A8X7UJQ9_BRACI</name>
<dbReference type="Gene3D" id="1.25.40.10">
    <property type="entry name" value="Tetratricopeptide repeat domain"/>
    <property type="match status" value="1"/>
</dbReference>
<keyword evidence="4" id="KW-1185">Reference proteome</keyword>
<dbReference type="AlphaFoldDB" id="A0A8X7UJQ9"/>
<evidence type="ECO:0000313" key="3">
    <source>
        <dbReference type="EMBL" id="KAG2281267.1"/>
    </source>
</evidence>
<evidence type="ECO:0008006" key="5">
    <source>
        <dbReference type="Google" id="ProtNLM"/>
    </source>
</evidence>
<accession>A0A8X7UJQ9</accession>
<dbReference type="EMBL" id="JAAMPC010000011">
    <property type="protein sequence ID" value="KAG2281267.1"/>
    <property type="molecule type" value="Genomic_DNA"/>
</dbReference>
<evidence type="ECO:0000313" key="4">
    <source>
        <dbReference type="Proteomes" id="UP000886595"/>
    </source>
</evidence>
<evidence type="ECO:0000256" key="1">
    <source>
        <dbReference type="ARBA" id="ARBA00022737"/>
    </source>
</evidence>
<dbReference type="PANTHER" id="PTHR47926">
    <property type="entry name" value="PENTATRICOPEPTIDE REPEAT-CONTAINING PROTEIN"/>
    <property type="match status" value="1"/>
</dbReference>
<dbReference type="FunFam" id="1.25.40.10:FF:000227">
    <property type="entry name" value="Pentatricopeptide repeat-containing protein At3g13880"/>
    <property type="match status" value="1"/>
</dbReference>
<gene>
    <name evidence="3" type="ORF">Bca52824_052487</name>
</gene>
<dbReference type="InterPro" id="IPR011990">
    <property type="entry name" value="TPR-like_helical_dom_sf"/>
</dbReference>
<comment type="caution">
    <text evidence="3">The sequence shown here is derived from an EMBL/GenBank/DDBJ whole genome shotgun (WGS) entry which is preliminary data.</text>
</comment>
<dbReference type="NCBIfam" id="TIGR00756">
    <property type="entry name" value="PPR"/>
    <property type="match status" value="2"/>
</dbReference>
<organism evidence="3 4">
    <name type="scientific">Brassica carinata</name>
    <name type="common">Ethiopian mustard</name>
    <name type="synonym">Abyssinian cabbage</name>
    <dbReference type="NCBI Taxonomy" id="52824"/>
    <lineage>
        <taxon>Eukaryota</taxon>
        <taxon>Viridiplantae</taxon>
        <taxon>Streptophyta</taxon>
        <taxon>Embryophyta</taxon>
        <taxon>Tracheophyta</taxon>
        <taxon>Spermatophyta</taxon>
        <taxon>Magnoliopsida</taxon>
        <taxon>eudicotyledons</taxon>
        <taxon>Gunneridae</taxon>
        <taxon>Pentapetalae</taxon>
        <taxon>rosids</taxon>
        <taxon>malvids</taxon>
        <taxon>Brassicales</taxon>
        <taxon>Brassicaceae</taxon>
        <taxon>Brassiceae</taxon>
        <taxon>Brassica</taxon>
    </lineage>
</organism>